<comment type="subcellular location">
    <subcellularLocation>
        <location evidence="1">Periplasm</location>
    </subcellularLocation>
</comment>
<dbReference type="HOGENOM" id="CLU_026974_6_0_6"/>
<dbReference type="NCBIfam" id="TIGR01276">
    <property type="entry name" value="thiB"/>
    <property type="match status" value="1"/>
</dbReference>
<evidence type="ECO:0000313" key="6">
    <source>
        <dbReference type="EMBL" id="AAU38133.1"/>
    </source>
</evidence>
<reference evidence="6 7" key="1">
    <citation type="journal article" date="2004" name="Nat. Biotechnol.">
        <title>The genome sequence of the capnophilic rumen bacterium Mannheimia succiniciproducens.</title>
        <authorList>
            <person name="Hong S.H."/>
            <person name="Kim J.S."/>
            <person name="Lee S.Y."/>
            <person name="In Y.H."/>
            <person name="Choi S.S."/>
            <person name="Rih J.-K."/>
            <person name="Kim C.H."/>
            <person name="Jeong H."/>
            <person name="Hur C.G."/>
            <person name="Kim J.J."/>
        </authorList>
    </citation>
    <scope>NUCLEOTIDE SEQUENCE [LARGE SCALE GENOMIC DNA]</scope>
    <source>
        <strain evidence="7">KCTC 0769BP / MBEL55E</strain>
    </source>
</reference>
<dbReference type="STRING" id="221988.MS1526"/>
<dbReference type="Proteomes" id="UP000000607">
    <property type="component" value="Chromosome"/>
</dbReference>
<dbReference type="AlphaFoldDB" id="Q65SC7"/>
<dbReference type="GO" id="GO:0030975">
    <property type="term" value="F:thiamine binding"/>
    <property type="evidence" value="ECO:0007669"/>
    <property type="project" value="InterPro"/>
</dbReference>
<keyword evidence="3" id="KW-0813">Transport</keyword>
<dbReference type="eggNOG" id="COG4143">
    <property type="taxonomic scope" value="Bacteria"/>
</dbReference>
<dbReference type="KEGG" id="msu:MS1526"/>
<evidence type="ECO:0000313" key="7">
    <source>
        <dbReference type="Proteomes" id="UP000000607"/>
    </source>
</evidence>
<dbReference type="NCBIfam" id="TIGR01254">
    <property type="entry name" value="sfuA"/>
    <property type="match status" value="1"/>
</dbReference>
<dbReference type="PANTHER" id="PTHR30006:SF3">
    <property type="entry name" value="THIAMINE-BINDING PERIPLASMIC PROTEIN"/>
    <property type="match status" value="1"/>
</dbReference>
<name>Q65SC7_MANSM</name>
<dbReference type="Gene3D" id="3.40.190.10">
    <property type="entry name" value="Periplasmic binding protein-like II"/>
    <property type="match status" value="2"/>
</dbReference>
<sequence>MIKGFFMSKLKTFLFLTALFISDYGLSAVQPLHIYAEEYFAADWGPAPEVKAQFERAYPQCQVTIQSFDSRTTMLNRLRLEGKNTKADIVLGMDNHQLEAAEKTGLFAPAKVDFSRLSLPVEWKNTTFVPYEFSKYAFIYDKSKLTNPPESLKELVEREDLKVIYQDPRTSSIGRGLLVWMNKIYPPEQVEKAWQQLQKHTLTVGKGWSETYGTFLKGEGDLVLSNNTSPIYHLLTDQKENYAATEFSEGETLQIDFAGKIAGKHNICADEFLAFLLKPEIQNIIITKGVMLPVVEGDLEPHYAALKNAVMQGKTIDTLSVSAEQIKHWIEVWQRALSK</sequence>
<organism evidence="6 7">
    <name type="scientific">Mannheimia succiniciproducens (strain KCTC 0769BP / MBEL55E)</name>
    <dbReference type="NCBI Taxonomy" id="221988"/>
    <lineage>
        <taxon>Bacteria</taxon>
        <taxon>Pseudomonadati</taxon>
        <taxon>Pseudomonadota</taxon>
        <taxon>Gammaproteobacteria</taxon>
        <taxon>Pasteurellales</taxon>
        <taxon>Pasteurellaceae</taxon>
        <taxon>Basfia</taxon>
    </lineage>
</organism>
<keyword evidence="7" id="KW-1185">Reference proteome</keyword>
<dbReference type="GO" id="GO:0030288">
    <property type="term" value="C:outer membrane-bounded periplasmic space"/>
    <property type="evidence" value="ECO:0007669"/>
    <property type="project" value="InterPro"/>
</dbReference>
<keyword evidence="4" id="KW-0732">Signal</keyword>
<evidence type="ECO:0000256" key="2">
    <source>
        <dbReference type="ARBA" id="ARBA00008520"/>
    </source>
</evidence>
<dbReference type="Pfam" id="PF13343">
    <property type="entry name" value="SBP_bac_6"/>
    <property type="match status" value="1"/>
</dbReference>
<protein>
    <submittedName>
        <fullName evidence="6">TbpA protein</fullName>
    </submittedName>
</protein>
<evidence type="ECO:0000256" key="1">
    <source>
        <dbReference type="ARBA" id="ARBA00004418"/>
    </source>
</evidence>
<dbReference type="InterPro" id="IPR005967">
    <property type="entry name" value="ThiB"/>
</dbReference>
<dbReference type="SUPFAM" id="SSF53850">
    <property type="entry name" value="Periplasmic binding protein-like II"/>
    <property type="match status" value="1"/>
</dbReference>
<keyword evidence="5" id="KW-0574">Periplasm</keyword>
<proteinExistence type="inferred from homology"/>
<evidence type="ECO:0000256" key="5">
    <source>
        <dbReference type="ARBA" id="ARBA00022764"/>
    </source>
</evidence>
<dbReference type="GO" id="GO:0015888">
    <property type="term" value="P:thiamine transport"/>
    <property type="evidence" value="ECO:0007669"/>
    <property type="project" value="InterPro"/>
</dbReference>
<gene>
    <name evidence="6" type="primary">tbpA</name>
    <name evidence="6" type="ordered locus">MS1526</name>
</gene>
<evidence type="ECO:0000256" key="3">
    <source>
        <dbReference type="ARBA" id="ARBA00022448"/>
    </source>
</evidence>
<dbReference type="EMBL" id="AE016827">
    <property type="protein sequence ID" value="AAU38133.1"/>
    <property type="molecule type" value="Genomic_DNA"/>
</dbReference>
<dbReference type="PANTHER" id="PTHR30006">
    <property type="entry name" value="THIAMINE-BINDING PERIPLASMIC PROTEIN-RELATED"/>
    <property type="match status" value="1"/>
</dbReference>
<evidence type="ECO:0000256" key="4">
    <source>
        <dbReference type="ARBA" id="ARBA00022729"/>
    </source>
</evidence>
<dbReference type="InterPro" id="IPR005948">
    <property type="entry name" value="ThiB-like"/>
</dbReference>
<comment type="similarity">
    <text evidence="2">Belongs to the bacterial solute-binding protein 1 family.</text>
</comment>
<accession>Q65SC7</accession>
<dbReference type="GO" id="GO:0030976">
    <property type="term" value="F:thiamine pyrophosphate binding"/>
    <property type="evidence" value="ECO:0007669"/>
    <property type="project" value="TreeGrafter"/>
</dbReference>